<comment type="caution">
    <text evidence="6">The sequence shown here is derived from an EMBL/GenBank/DDBJ whole genome shotgun (WGS) entry which is preliminary data.</text>
</comment>
<organism evidence="6 7">
    <name type="scientific">Nitratireductor pacificus pht-3B</name>
    <dbReference type="NCBI Taxonomy" id="391937"/>
    <lineage>
        <taxon>Bacteria</taxon>
        <taxon>Pseudomonadati</taxon>
        <taxon>Pseudomonadota</taxon>
        <taxon>Alphaproteobacteria</taxon>
        <taxon>Hyphomicrobiales</taxon>
        <taxon>Phyllobacteriaceae</taxon>
        <taxon>Nitratireductor</taxon>
    </lineage>
</organism>
<dbReference type="GO" id="GO:0003700">
    <property type="term" value="F:DNA-binding transcription factor activity"/>
    <property type="evidence" value="ECO:0007669"/>
    <property type="project" value="InterPro"/>
</dbReference>
<gene>
    <name evidence="6" type="ORF">NA2_02504</name>
</gene>
<comment type="similarity">
    <text evidence="1">Belongs to the LysR transcriptional regulatory family.</text>
</comment>
<evidence type="ECO:0000259" key="5">
    <source>
        <dbReference type="PROSITE" id="PS50931"/>
    </source>
</evidence>
<dbReference type="PANTHER" id="PTHR30427:SF1">
    <property type="entry name" value="TRANSCRIPTIONAL ACTIVATOR PROTEIN LYSR"/>
    <property type="match status" value="1"/>
</dbReference>
<evidence type="ECO:0000313" key="7">
    <source>
        <dbReference type="Proteomes" id="UP000006786"/>
    </source>
</evidence>
<dbReference type="InterPro" id="IPR000847">
    <property type="entry name" value="LysR_HTH_N"/>
</dbReference>
<dbReference type="InterPro" id="IPR036390">
    <property type="entry name" value="WH_DNA-bd_sf"/>
</dbReference>
<accession>K2LSA4</accession>
<dbReference type="STRING" id="391937.NA2_02504"/>
<dbReference type="GO" id="GO:0043565">
    <property type="term" value="F:sequence-specific DNA binding"/>
    <property type="evidence" value="ECO:0007669"/>
    <property type="project" value="TreeGrafter"/>
</dbReference>
<evidence type="ECO:0000256" key="1">
    <source>
        <dbReference type="ARBA" id="ARBA00009437"/>
    </source>
</evidence>
<dbReference type="eggNOG" id="COG0583">
    <property type="taxonomic scope" value="Bacteria"/>
</dbReference>
<dbReference type="GO" id="GO:0009089">
    <property type="term" value="P:lysine biosynthetic process via diaminopimelate"/>
    <property type="evidence" value="ECO:0007669"/>
    <property type="project" value="TreeGrafter"/>
</dbReference>
<evidence type="ECO:0000256" key="3">
    <source>
        <dbReference type="ARBA" id="ARBA00023125"/>
    </source>
</evidence>
<dbReference type="EMBL" id="AMRM01000002">
    <property type="protein sequence ID" value="EKF20619.1"/>
    <property type="molecule type" value="Genomic_DNA"/>
</dbReference>
<dbReference type="OrthoDB" id="7260751at2"/>
<dbReference type="SUPFAM" id="SSF53850">
    <property type="entry name" value="Periplasmic binding protein-like II"/>
    <property type="match status" value="1"/>
</dbReference>
<protein>
    <submittedName>
        <fullName evidence="6">LysR family transcriptional regulator</fullName>
    </submittedName>
</protein>
<evidence type="ECO:0000256" key="2">
    <source>
        <dbReference type="ARBA" id="ARBA00023015"/>
    </source>
</evidence>
<dbReference type="Pfam" id="PF03466">
    <property type="entry name" value="LysR_substrate"/>
    <property type="match status" value="1"/>
</dbReference>
<dbReference type="InterPro" id="IPR005119">
    <property type="entry name" value="LysR_subst-bd"/>
</dbReference>
<evidence type="ECO:0000313" key="6">
    <source>
        <dbReference type="EMBL" id="EKF20619.1"/>
    </source>
</evidence>
<reference evidence="6 7" key="1">
    <citation type="journal article" date="2012" name="J. Bacteriol.">
        <title>Genome Sequence of Nitratireductor pacificus Type Strain pht-3B.</title>
        <authorList>
            <person name="Lai Q."/>
            <person name="Li G."/>
            <person name="Shao Z."/>
        </authorList>
    </citation>
    <scope>NUCLEOTIDE SEQUENCE [LARGE SCALE GENOMIC DNA]</scope>
    <source>
        <strain evidence="7">pht-3B</strain>
    </source>
</reference>
<dbReference type="Proteomes" id="UP000006786">
    <property type="component" value="Unassembled WGS sequence"/>
</dbReference>
<dbReference type="InterPro" id="IPR036388">
    <property type="entry name" value="WH-like_DNA-bd_sf"/>
</dbReference>
<keyword evidence="4" id="KW-0804">Transcription</keyword>
<dbReference type="GO" id="GO:0010628">
    <property type="term" value="P:positive regulation of gene expression"/>
    <property type="evidence" value="ECO:0007669"/>
    <property type="project" value="TreeGrafter"/>
</dbReference>
<keyword evidence="3" id="KW-0238">DNA-binding</keyword>
<name>K2LSA4_9HYPH</name>
<dbReference type="SUPFAM" id="SSF46785">
    <property type="entry name" value="Winged helix' DNA-binding domain"/>
    <property type="match status" value="1"/>
</dbReference>
<dbReference type="PATRIC" id="fig|391937.3.peg.519"/>
<keyword evidence="2" id="KW-0805">Transcription regulation</keyword>
<dbReference type="Gene3D" id="1.10.10.10">
    <property type="entry name" value="Winged helix-like DNA-binding domain superfamily/Winged helix DNA-binding domain"/>
    <property type="match status" value="1"/>
</dbReference>
<proteinExistence type="inferred from homology"/>
<dbReference type="AlphaFoldDB" id="K2LSA4"/>
<evidence type="ECO:0000256" key="4">
    <source>
        <dbReference type="ARBA" id="ARBA00023163"/>
    </source>
</evidence>
<dbReference type="PROSITE" id="PS50931">
    <property type="entry name" value="HTH_LYSR"/>
    <property type="match status" value="1"/>
</dbReference>
<dbReference type="RefSeq" id="WP_008593823.1">
    <property type="nucleotide sequence ID" value="NZ_AMRM01000002.1"/>
</dbReference>
<dbReference type="Gene3D" id="3.40.190.290">
    <property type="match status" value="1"/>
</dbReference>
<dbReference type="CDD" id="cd08415">
    <property type="entry name" value="PBP2_LysR_opines_like"/>
    <property type="match status" value="1"/>
</dbReference>
<sequence>MSFRLRHLETFHAVMSCGSVSQAAVSLHTSQPTTSRTLSEFEREVGFKLFHREVNRLRPTPEAHELYRAIHQNYLCLDQIADLAHRVRDNRAGSLRISAAPSIAMSVLPVALKLFLERFPGIGATLEVRTPQSIINLIEEGEIDLGVTAANLRSDQLTIRPLMRVQGVCIMRRDHPLAARKSIRPADFDGYPFISLGKPSVTRQRIDLLFEQHAVQPNIVAETQNASVACALVSQDMGISILDELTVGAIPMPDVTHRPIIPRVEIDYVTMTPRNRPFSRATAKFCQVLDEIIASAAHRHLPGSP</sequence>
<feature type="domain" description="HTH lysR-type" evidence="5">
    <location>
        <begin position="3"/>
        <end position="60"/>
    </location>
</feature>
<dbReference type="Pfam" id="PF00126">
    <property type="entry name" value="HTH_1"/>
    <property type="match status" value="1"/>
</dbReference>
<dbReference type="PANTHER" id="PTHR30427">
    <property type="entry name" value="TRANSCRIPTIONAL ACTIVATOR PROTEIN LYSR"/>
    <property type="match status" value="1"/>
</dbReference>
<keyword evidence="7" id="KW-1185">Reference proteome</keyword>
<dbReference type="InterPro" id="IPR037424">
    <property type="entry name" value="NocR_PBP2"/>
</dbReference>